<dbReference type="EMBL" id="VCKX01000081">
    <property type="protein sequence ID" value="TMR31614.1"/>
    <property type="molecule type" value="Genomic_DNA"/>
</dbReference>
<comment type="caution">
    <text evidence="3">The sequence shown here is derived from an EMBL/GenBank/DDBJ whole genome shotgun (WGS) entry which is preliminary data.</text>
</comment>
<dbReference type="Proteomes" id="UP000306628">
    <property type="component" value="Unassembled WGS sequence"/>
</dbReference>
<dbReference type="InterPro" id="IPR011009">
    <property type="entry name" value="Kinase-like_dom_sf"/>
</dbReference>
<dbReference type="AlphaFoldDB" id="A0A5S4GGH9"/>
<dbReference type="RefSeq" id="WP_138692296.1">
    <property type="nucleotide sequence ID" value="NZ_JBHSAZ010000068.1"/>
</dbReference>
<feature type="region of interest" description="Disordered" evidence="1">
    <location>
        <begin position="349"/>
        <end position="417"/>
    </location>
</feature>
<dbReference type="InterPro" id="IPR000719">
    <property type="entry name" value="Prot_kinase_dom"/>
</dbReference>
<dbReference type="Gene3D" id="1.10.510.10">
    <property type="entry name" value="Transferase(Phosphotransferase) domain 1"/>
    <property type="match status" value="1"/>
</dbReference>
<evidence type="ECO:0000256" key="1">
    <source>
        <dbReference type="SAM" id="MobiDB-lite"/>
    </source>
</evidence>
<gene>
    <name evidence="3" type="ORF">ETD85_25445</name>
</gene>
<dbReference type="GO" id="GO:0005524">
    <property type="term" value="F:ATP binding"/>
    <property type="evidence" value="ECO:0007669"/>
    <property type="project" value="InterPro"/>
</dbReference>
<sequence>MSRTDRATLSLGRRLGQGGQGTVHEVLDRKINRQWDVAYKEYDPDVLQRLDVTALTAMTDLIGRLQGWDAAWLCDKTAWPAGLVEADGAVTGFLMRAVPHRFSFDLRTLSGTVRKLTTMEFLLNDDAYVGQIGLRVSERDRLLLLADLADTLARLHSMDIVVGDLSPKNLLFSTEGSPECFLIDCDAMRLGGTEALPQVETPDWQIPSDEQKGTPQSDAYKFALLTVRVFARDQSATDLGRLAAVSPALADLASAGLHQPPSQRPAPAQWATLLRQTALSASTAPTTVAPPPLPPPGPPGPPGVPGSFPQIPPQTSGSPFPAKVIGLGVGAGVLALVLAVVGVNAAVKSVSSNAPSSGASFTLAEPSYTYSPSPEPSESASEEPTQEPSDEPTEEPFSIADLDSSATDPTPLTPTALLPESFTTAKGVRYNLKASGVGKCPDSYHDSNVRSALRKARCTKMIKGAYVNPNAPANRRIMVSVWVVPLKNADRADTAYSRLDTAYADDWGIVCPRKGPGAGLCDSGSWNRAQTWGWIGSTHRYLLHTMAIYTNRASSTSVRPWLKDASKAAFNAAGPMVYHDN</sequence>
<name>A0A5S4GGH9_9ACTN</name>
<dbReference type="OrthoDB" id="3700382at2"/>
<dbReference type="GO" id="GO:0004672">
    <property type="term" value="F:protein kinase activity"/>
    <property type="evidence" value="ECO:0007669"/>
    <property type="project" value="InterPro"/>
</dbReference>
<protein>
    <recommendedName>
        <fullName evidence="2">Protein kinase domain-containing protein</fullName>
    </recommendedName>
</protein>
<proteinExistence type="predicted"/>
<organism evidence="3 4">
    <name type="scientific">Nonomuraea zeae</name>
    <dbReference type="NCBI Taxonomy" id="1642303"/>
    <lineage>
        <taxon>Bacteria</taxon>
        <taxon>Bacillati</taxon>
        <taxon>Actinomycetota</taxon>
        <taxon>Actinomycetes</taxon>
        <taxon>Streptosporangiales</taxon>
        <taxon>Streptosporangiaceae</taxon>
        <taxon>Nonomuraea</taxon>
    </lineage>
</organism>
<accession>A0A5S4GGH9</accession>
<feature type="region of interest" description="Disordered" evidence="1">
    <location>
        <begin position="281"/>
        <end position="316"/>
    </location>
</feature>
<evidence type="ECO:0000313" key="4">
    <source>
        <dbReference type="Proteomes" id="UP000306628"/>
    </source>
</evidence>
<reference evidence="3 4" key="1">
    <citation type="submission" date="2019-05" db="EMBL/GenBank/DDBJ databases">
        <title>Draft genome sequence of Nonomuraea zeae DSM 100528.</title>
        <authorList>
            <person name="Saricaoglu S."/>
            <person name="Isik K."/>
        </authorList>
    </citation>
    <scope>NUCLEOTIDE SEQUENCE [LARGE SCALE GENOMIC DNA]</scope>
    <source>
        <strain evidence="3 4">DSM 100528</strain>
    </source>
</reference>
<dbReference type="SUPFAM" id="SSF56112">
    <property type="entry name" value="Protein kinase-like (PK-like)"/>
    <property type="match status" value="1"/>
</dbReference>
<feature type="domain" description="Protein kinase" evidence="2">
    <location>
        <begin position="9"/>
        <end position="279"/>
    </location>
</feature>
<evidence type="ECO:0000313" key="3">
    <source>
        <dbReference type="EMBL" id="TMR31614.1"/>
    </source>
</evidence>
<evidence type="ECO:0000259" key="2">
    <source>
        <dbReference type="PROSITE" id="PS50011"/>
    </source>
</evidence>
<keyword evidence="4" id="KW-1185">Reference proteome</keyword>
<feature type="compositionally biased region" description="Low complexity" evidence="1">
    <location>
        <begin position="349"/>
        <end position="379"/>
    </location>
</feature>
<dbReference type="PROSITE" id="PS50011">
    <property type="entry name" value="PROTEIN_KINASE_DOM"/>
    <property type="match status" value="1"/>
</dbReference>
<feature type="compositionally biased region" description="Pro residues" evidence="1">
    <location>
        <begin position="288"/>
        <end position="304"/>
    </location>
</feature>
<feature type="compositionally biased region" description="Low complexity" evidence="1">
    <location>
        <begin position="403"/>
        <end position="417"/>
    </location>
</feature>
<feature type="compositionally biased region" description="Acidic residues" evidence="1">
    <location>
        <begin position="380"/>
        <end position="394"/>
    </location>
</feature>